<evidence type="ECO:0000313" key="7">
    <source>
        <dbReference type="EMBL" id="MFD2474562.1"/>
    </source>
</evidence>
<evidence type="ECO:0000256" key="2">
    <source>
        <dbReference type="ARBA" id="ARBA00023125"/>
    </source>
</evidence>
<dbReference type="InterPro" id="IPR001647">
    <property type="entry name" value="HTH_TetR"/>
</dbReference>
<dbReference type="Gene3D" id="1.10.357.10">
    <property type="entry name" value="Tetracycline Repressor, domain 2"/>
    <property type="match status" value="1"/>
</dbReference>
<dbReference type="SUPFAM" id="SSF48498">
    <property type="entry name" value="Tetracyclin repressor-like, C-terminal domain"/>
    <property type="match status" value="1"/>
</dbReference>
<keyword evidence="3" id="KW-0804">Transcription</keyword>
<evidence type="ECO:0000256" key="4">
    <source>
        <dbReference type="PROSITE-ProRule" id="PRU00335"/>
    </source>
</evidence>
<keyword evidence="2 4" id="KW-0238">DNA-binding</keyword>
<evidence type="ECO:0000313" key="8">
    <source>
        <dbReference type="Proteomes" id="UP001597483"/>
    </source>
</evidence>
<comment type="caution">
    <text evidence="7">The sequence shown here is derived from an EMBL/GenBank/DDBJ whole genome shotgun (WGS) entry which is preliminary data.</text>
</comment>
<dbReference type="InterPro" id="IPR036388">
    <property type="entry name" value="WH-like_DNA-bd_sf"/>
</dbReference>
<dbReference type="Gene3D" id="1.10.10.60">
    <property type="entry name" value="Homeodomain-like"/>
    <property type="match status" value="1"/>
</dbReference>
<dbReference type="SUPFAM" id="SSF46785">
    <property type="entry name" value="Winged helix' DNA-binding domain"/>
    <property type="match status" value="1"/>
</dbReference>
<dbReference type="EMBL" id="JBHUKS010000038">
    <property type="protein sequence ID" value="MFD2474562.1"/>
    <property type="molecule type" value="Genomic_DNA"/>
</dbReference>
<dbReference type="InterPro" id="IPR000835">
    <property type="entry name" value="HTH_MarR-typ"/>
</dbReference>
<dbReference type="InterPro" id="IPR039422">
    <property type="entry name" value="MarR/SlyA-like"/>
</dbReference>
<proteinExistence type="predicted"/>
<feature type="DNA-binding region" description="H-T-H motif" evidence="4">
    <location>
        <begin position="35"/>
        <end position="54"/>
    </location>
</feature>
<gene>
    <name evidence="7" type="ORF">ACFSVL_44635</name>
</gene>
<dbReference type="PROSITE" id="PS50977">
    <property type="entry name" value="HTH_TETR_2"/>
    <property type="match status" value="1"/>
</dbReference>
<dbReference type="Gene3D" id="1.10.10.10">
    <property type="entry name" value="Winged helix-like DNA-binding domain superfamily/Winged helix DNA-binding domain"/>
    <property type="match status" value="1"/>
</dbReference>
<sequence length="352" mass="38975">MAPEPVRRRRGEQLEHALLTAGWDELVEAGYARLTMESVAVRARTSEAVLYRRWANKDQLVLAVMKRHRSVHPIAVPDTGTLRGDLLAYLTAASEALAGFFAVAVSSAFAGLSAGTGITPGQLRDQIVGDRLLPQGLIYRRAHDRGEIDLSRIPGAVLDMPLQLVRHDLVMDPAPLPPARIRSIVDDIFLPLVRPSGEVKDLTSREMKRSKPVRGDLFRSIRWAQRKRIEEWSRTRDLTFEQAMVLGYLERQPGAIQRDVAEMSHTTPANVSLLLKGLERRGLVERRTEGGRKRVYATPAGAELVAGLDGVLEEAEEMVFAPLDRDERAGLEALVDKINAHLVSGNPGSNRD</sequence>
<dbReference type="Pfam" id="PF12802">
    <property type="entry name" value="MarR_2"/>
    <property type="match status" value="1"/>
</dbReference>
<dbReference type="SUPFAM" id="SSF46689">
    <property type="entry name" value="Homeodomain-like"/>
    <property type="match status" value="1"/>
</dbReference>
<dbReference type="InterPro" id="IPR011075">
    <property type="entry name" value="TetR_C"/>
</dbReference>
<dbReference type="Pfam" id="PF00440">
    <property type="entry name" value="TetR_N"/>
    <property type="match status" value="1"/>
</dbReference>
<dbReference type="PROSITE" id="PS50995">
    <property type="entry name" value="HTH_MARR_2"/>
    <property type="match status" value="1"/>
</dbReference>
<dbReference type="SMART" id="SM00347">
    <property type="entry name" value="HTH_MARR"/>
    <property type="match status" value="1"/>
</dbReference>
<dbReference type="PANTHER" id="PTHR33164">
    <property type="entry name" value="TRANSCRIPTIONAL REGULATOR, MARR FAMILY"/>
    <property type="match status" value="1"/>
</dbReference>
<dbReference type="Proteomes" id="UP001597483">
    <property type="component" value="Unassembled WGS sequence"/>
</dbReference>
<organism evidence="7 8">
    <name type="scientific">Amycolatopsis silviterrae</name>
    <dbReference type="NCBI Taxonomy" id="1656914"/>
    <lineage>
        <taxon>Bacteria</taxon>
        <taxon>Bacillati</taxon>
        <taxon>Actinomycetota</taxon>
        <taxon>Actinomycetes</taxon>
        <taxon>Pseudonocardiales</taxon>
        <taxon>Pseudonocardiaceae</taxon>
        <taxon>Amycolatopsis</taxon>
    </lineage>
</organism>
<keyword evidence="8" id="KW-1185">Reference proteome</keyword>
<evidence type="ECO:0000256" key="1">
    <source>
        <dbReference type="ARBA" id="ARBA00023015"/>
    </source>
</evidence>
<name>A0ABW5HN37_9PSEU</name>
<dbReference type="PANTHER" id="PTHR33164:SF43">
    <property type="entry name" value="HTH-TYPE TRANSCRIPTIONAL REPRESSOR YETL"/>
    <property type="match status" value="1"/>
</dbReference>
<accession>A0ABW5HN37</accession>
<evidence type="ECO:0000259" key="6">
    <source>
        <dbReference type="PROSITE" id="PS50995"/>
    </source>
</evidence>
<evidence type="ECO:0000259" key="5">
    <source>
        <dbReference type="PROSITE" id="PS50977"/>
    </source>
</evidence>
<evidence type="ECO:0000256" key="3">
    <source>
        <dbReference type="ARBA" id="ARBA00023163"/>
    </source>
</evidence>
<protein>
    <submittedName>
        <fullName evidence="7">TetR/AcrR family transcriptional regulator C-terminal ligand-binding domain-containing protein</fullName>
    </submittedName>
</protein>
<dbReference type="Pfam" id="PF16859">
    <property type="entry name" value="TetR_C_11"/>
    <property type="match status" value="1"/>
</dbReference>
<dbReference type="RefSeq" id="WP_378313923.1">
    <property type="nucleotide sequence ID" value="NZ_JBHUKS010000038.1"/>
</dbReference>
<reference evidence="8" key="1">
    <citation type="journal article" date="2019" name="Int. J. Syst. Evol. Microbiol.">
        <title>The Global Catalogue of Microorganisms (GCM) 10K type strain sequencing project: providing services to taxonomists for standard genome sequencing and annotation.</title>
        <authorList>
            <consortium name="The Broad Institute Genomics Platform"/>
            <consortium name="The Broad Institute Genome Sequencing Center for Infectious Disease"/>
            <person name="Wu L."/>
            <person name="Ma J."/>
        </authorList>
    </citation>
    <scope>NUCLEOTIDE SEQUENCE [LARGE SCALE GENOMIC DNA]</scope>
    <source>
        <strain evidence="8">CGMCC 4.7641</strain>
    </source>
</reference>
<dbReference type="InterPro" id="IPR036271">
    <property type="entry name" value="Tet_transcr_reg_TetR-rel_C_sf"/>
</dbReference>
<feature type="domain" description="HTH marR-type" evidence="6">
    <location>
        <begin position="214"/>
        <end position="340"/>
    </location>
</feature>
<keyword evidence="1" id="KW-0805">Transcription regulation</keyword>
<dbReference type="InterPro" id="IPR009057">
    <property type="entry name" value="Homeodomain-like_sf"/>
</dbReference>
<dbReference type="InterPro" id="IPR036390">
    <property type="entry name" value="WH_DNA-bd_sf"/>
</dbReference>
<feature type="domain" description="HTH tetR-type" evidence="5">
    <location>
        <begin position="12"/>
        <end position="72"/>
    </location>
</feature>